<accession>A0AAE4ZAG2</accession>
<gene>
    <name evidence="1" type="ORF">GWO12_08450</name>
</gene>
<reference evidence="1 2" key="1">
    <citation type="submission" date="2020-01" db="EMBL/GenBank/DDBJ databases">
        <title>Genomes assembled from Gulf of Kutch pelagic sediment metagenomes.</title>
        <authorList>
            <person name="Chandrashekar M."/>
            <person name="Mahajan M.S."/>
            <person name="Dave K.J."/>
            <person name="Vatsa P."/>
            <person name="Nathani N.M."/>
        </authorList>
    </citation>
    <scope>NUCLEOTIDE SEQUENCE [LARGE SCALE GENOMIC DNA]</scope>
    <source>
        <strain evidence="1">KS3-K002</strain>
    </source>
</reference>
<protein>
    <submittedName>
        <fullName evidence="1">Uncharacterized protein</fullName>
    </submittedName>
</protein>
<comment type="caution">
    <text evidence="1">The sequence shown here is derived from an EMBL/GenBank/DDBJ whole genome shotgun (WGS) entry which is preliminary data.</text>
</comment>
<dbReference type="Proteomes" id="UP000702544">
    <property type="component" value="Unassembled WGS sequence"/>
</dbReference>
<name>A0AAE4ZAG2_9BACT</name>
<dbReference type="AlphaFoldDB" id="A0AAE4ZAG2"/>
<proteinExistence type="predicted"/>
<evidence type="ECO:0000313" key="2">
    <source>
        <dbReference type="Proteomes" id="UP000702544"/>
    </source>
</evidence>
<organism evidence="1 2">
    <name type="scientific">Candidatus Kutchimonas denitrificans</name>
    <dbReference type="NCBI Taxonomy" id="3056748"/>
    <lineage>
        <taxon>Bacteria</taxon>
        <taxon>Pseudomonadati</taxon>
        <taxon>Gemmatimonadota</taxon>
        <taxon>Gemmatimonadia</taxon>
        <taxon>Candidatus Palauibacterales</taxon>
        <taxon>Candidatus Palauibacteraceae</taxon>
        <taxon>Candidatus Kutchimonas</taxon>
    </lineage>
</organism>
<evidence type="ECO:0000313" key="1">
    <source>
        <dbReference type="EMBL" id="NIR75126.1"/>
    </source>
</evidence>
<sequence length="85" mass="9542">MRRGEALMRWTFMDDQFDEWEAYVSGGQPGGKAAARIMFVCLSTPAQRPRQIIHESGDPATAEQQLAQMDEARLAELFARSEPIA</sequence>
<dbReference type="EMBL" id="JAACAK010000063">
    <property type="protein sequence ID" value="NIR75126.1"/>
    <property type="molecule type" value="Genomic_DNA"/>
</dbReference>